<proteinExistence type="predicted"/>
<evidence type="ECO:0000313" key="2">
    <source>
        <dbReference type="Proteomes" id="UP000765509"/>
    </source>
</evidence>
<reference evidence="1" key="1">
    <citation type="submission" date="2021-03" db="EMBL/GenBank/DDBJ databases">
        <title>Draft genome sequence of rust myrtle Austropuccinia psidii MF-1, a brazilian biotype.</title>
        <authorList>
            <person name="Quecine M.C."/>
            <person name="Pachon D.M.R."/>
            <person name="Bonatelli M.L."/>
            <person name="Correr F.H."/>
            <person name="Franceschini L.M."/>
            <person name="Leite T.F."/>
            <person name="Margarido G.R.A."/>
            <person name="Almeida C.A."/>
            <person name="Ferrarezi J.A."/>
            <person name="Labate C.A."/>
        </authorList>
    </citation>
    <scope>NUCLEOTIDE SEQUENCE</scope>
    <source>
        <strain evidence="1">MF-1</strain>
    </source>
</reference>
<dbReference type="EMBL" id="AVOT02015127">
    <property type="protein sequence ID" value="MBW0499165.1"/>
    <property type="molecule type" value="Genomic_DNA"/>
</dbReference>
<keyword evidence="2" id="KW-1185">Reference proteome</keyword>
<comment type="caution">
    <text evidence="1">The sequence shown here is derived from an EMBL/GenBank/DDBJ whole genome shotgun (WGS) entry which is preliminary data.</text>
</comment>
<dbReference type="AlphaFoldDB" id="A0A9Q3HEK6"/>
<gene>
    <name evidence="1" type="ORF">O181_038880</name>
</gene>
<protein>
    <submittedName>
        <fullName evidence="1">Uncharacterized protein</fullName>
    </submittedName>
</protein>
<sequence>MLMLLQHPQDMPLTPAHHLRAHPSLHFCTPATYHAYAPAAPSRYFYNTATPCLPSPILMLLLLCLLPCLRSHTTLKIFLQNQHLISSLTPTAYHVYAPVLD</sequence>
<accession>A0A9Q3HEK6</accession>
<name>A0A9Q3HEK6_9BASI</name>
<organism evidence="1 2">
    <name type="scientific">Austropuccinia psidii MF-1</name>
    <dbReference type="NCBI Taxonomy" id="1389203"/>
    <lineage>
        <taxon>Eukaryota</taxon>
        <taxon>Fungi</taxon>
        <taxon>Dikarya</taxon>
        <taxon>Basidiomycota</taxon>
        <taxon>Pucciniomycotina</taxon>
        <taxon>Pucciniomycetes</taxon>
        <taxon>Pucciniales</taxon>
        <taxon>Sphaerophragmiaceae</taxon>
        <taxon>Austropuccinia</taxon>
    </lineage>
</organism>
<dbReference type="Proteomes" id="UP000765509">
    <property type="component" value="Unassembled WGS sequence"/>
</dbReference>
<evidence type="ECO:0000313" key="1">
    <source>
        <dbReference type="EMBL" id="MBW0499165.1"/>
    </source>
</evidence>